<keyword evidence="6" id="KW-0496">Mitochondrion</keyword>
<dbReference type="EMBL" id="NIVC01001052">
    <property type="protein sequence ID" value="PAA72916.1"/>
    <property type="molecule type" value="Genomic_DNA"/>
</dbReference>
<evidence type="ECO:0000256" key="4">
    <source>
        <dbReference type="ARBA" id="ARBA00022857"/>
    </source>
</evidence>
<evidence type="ECO:0000256" key="1">
    <source>
        <dbReference type="ARBA" id="ARBA00004173"/>
    </source>
</evidence>
<evidence type="ECO:0000256" key="8">
    <source>
        <dbReference type="ARBA" id="ARBA00040243"/>
    </source>
</evidence>
<name>A0A267FGN6_9PLAT</name>
<evidence type="ECO:0000256" key="9">
    <source>
        <dbReference type="SAM" id="MobiDB-lite"/>
    </source>
</evidence>
<feature type="region of interest" description="Disordered" evidence="9">
    <location>
        <begin position="285"/>
        <end position="309"/>
    </location>
</feature>
<protein>
    <recommendedName>
        <fullName evidence="8">Hydroxysteroid dehydrogenase-like protein 2</fullName>
    </recommendedName>
</protein>
<comment type="subcellular location">
    <subcellularLocation>
        <location evidence="1">Mitochondrion</location>
    </subcellularLocation>
    <subcellularLocation>
        <location evidence="2">Peroxisome</location>
    </subcellularLocation>
</comment>
<evidence type="ECO:0000256" key="2">
    <source>
        <dbReference type="ARBA" id="ARBA00004275"/>
    </source>
</evidence>
<dbReference type="Pfam" id="PF02036">
    <property type="entry name" value="SCP2"/>
    <property type="match status" value="1"/>
</dbReference>
<dbReference type="PANTHER" id="PTHR42808:SF3">
    <property type="entry name" value="HYDROXYSTEROID DEHYDROGENASE-LIKE PROTEIN 2"/>
    <property type="match status" value="1"/>
</dbReference>
<dbReference type="FunFam" id="3.40.50.720:FF:000301">
    <property type="entry name" value="Hydroxysteroid dehydrogenase like 2"/>
    <property type="match status" value="1"/>
</dbReference>
<accession>A0A267FGN6</accession>
<dbReference type="Pfam" id="PF00106">
    <property type="entry name" value="adh_short"/>
    <property type="match status" value="1"/>
</dbReference>
<evidence type="ECO:0000256" key="6">
    <source>
        <dbReference type="ARBA" id="ARBA00023128"/>
    </source>
</evidence>
<dbReference type="PANTHER" id="PTHR42808">
    <property type="entry name" value="HYDROXYSTEROID DEHYDROGENASE-LIKE PROTEIN 2"/>
    <property type="match status" value="1"/>
</dbReference>
<dbReference type="SUPFAM" id="SSF55718">
    <property type="entry name" value="SCP-like"/>
    <property type="match status" value="1"/>
</dbReference>
<proteinExistence type="inferred from homology"/>
<keyword evidence="4" id="KW-0521">NADP</keyword>
<sequence>MSSSVKKLAGKTLFITGASRGIGLAIALRAARDGANIVVAAKTATAHPKLPGTIYTAAEEIEKAGGKALPCIVDIRMEDQVQKAVNEAVAQFGGIDILVNNASAINLVNTETLTMKSFDLMHGINSRGTFLCSKLCIPYLSKSANPHILNISPPLSMRQRWFKDHVGYTMAKYGMSMCVLGMSPELAKYGIAVNALWPRTAILTAAMKMLAGGDEVASQCRKPEIMADAAYLVLTKDSRTFSGQFCIDDDVLRREGGLTDKDLEQYSCVPGGQLLPDFFLDEPDAAKPAPTSASSGAQSGQQQPGADVEASMKHLATAIDVEAVGLVKGLVELQLTDLNRSWLLNLKSMPGGLSEIRPGDSGSTEKPDTCMTMKSADLQQLVSGKLSATGAFMAGKLRITGNMGVAMKLEKVFRKAVAASSAKL</sequence>
<dbReference type="GO" id="GO:0005739">
    <property type="term" value="C:mitochondrion"/>
    <property type="evidence" value="ECO:0007669"/>
    <property type="project" value="UniProtKB-SubCell"/>
</dbReference>
<feature type="compositionally biased region" description="Low complexity" evidence="9">
    <location>
        <begin position="288"/>
        <end position="306"/>
    </location>
</feature>
<dbReference type="Gene3D" id="3.40.50.720">
    <property type="entry name" value="NAD(P)-binding Rossmann-like Domain"/>
    <property type="match status" value="1"/>
</dbReference>
<dbReference type="InterPro" id="IPR002347">
    <property type="entry name" value="SDR_fam"/>
</dbReference>
<evidence type="ECO:0000256" key="5">
    <source>
        <dbReference type="ARBA" id="ARBA00023002"/>
    </source>
</evidence>
<dbReference type="STRING" id="282301.A0A267FGN6"/>
<dbReference type="CDD" id="cd09762">
    <property type="entry name" value="HSDL2_SDR_c"/>
    <property type="match status" value="1"/>
</dbReference>
<feature type="domain" description="SCP2" evidence="10">
    <location>
        <begin position="326"/>
        <end position="413"/>
    </location>
</feature>
<dbReference type="GO" id="GO:0016491">
    <property type="term" value="F:oxidoreductase activity"/>
    <property type="evidence" value="ECO:0007669"/>
    <property type="project" value="UniProtKB-KW"/>
</dbReference>
<dbReference type="InterPro" id="IPR036527">
    <property type="entry name" value="SCP2_sterol-bd_dom_sf"/>
</dbReference>
<evidence type="ECO:0000313" key="12">
    <source>
        <dbReference type="Proteomes" id="UP000215902"/>
    </source>
</evidence>
<dbReference type="Gene3D" id="3.30.1050.10">
    <property type="entry name" value="SCP2 sterol-binding domain"/>
    <property type="match status" value="1"/>
</dbReference>
<dbReference type="OrthoDB" id="5327538at2759"/>
<dbReference type="NCBIfam" id="NF006133">
    <property type="entry name" value="PRK08278.1"/>
    <property type="match status" value="1"/>
</dbReference>
<organism evidence="11 12">
    <name type="scientific">Macrostomum lignano</name>
    <dbReference type="NCBI Taxonomy" id="282301"/>
    <lineage>
        <taxon>Eukaryota</taxon>
        <taxon>Metazoa</taxon>
        <taxon>Spiralia</taxon>
        <taxon>Lophotrochozoa</taxon>
        <taxon>Platyhelminthes</taxon>
        <taxon>Rhabditophora</taxon>
        <taxon>Macrostomorpha</taxon>
        <taxon>Macrostomida</taxon>
        <taxon>Macrostomidae</taxon>
        <taxon>Macrostomum</taxon>
    </lineage>
</organism>
<dbReference type="InterPro" id="IPR036291">
    <property type="entry name" value="NAD(P)-bd_dom_sf"/>
</dbReference>
<evidence type="ECO:0000256" key="3">
    <source>
        <dbReference type="ARBA" id="ARBA00006484"/>
    </source>
</evidence>
<comment type="caution">
    <text evidence="11">The sequence shown here is derived from an EMBL/GenBank/DDBJ whole genome shotgun (WGS) entry which is preliminary data.</text>
</comment>
<keyword evidence="5" id="KW-0560">Oxidoreductase</keyword>
<reference evidence="11 12" key="1">
    <citation type="submission" date="2017-06" db="EMBL/GenBank/DDBJ databases">
        <title>A platform for efficient transgenesis in Macrostomum lignano, a flatworm model organism for stem cell research.</title>
        <authorList>
            <person name="Berezikov E."/>
        </authorList>
    </citation>
    <scope>NUCLEOTIDE SEQUENCE [LARGE SCALE GENOMIC DNA]</scope>
    <source>
        <strain evidence="11">DV1</strain>
        <tissue evidence="11">Whole organism</tissue>
    </source>
</reference>
<dbReference type="GO" id="GO:0005777">
    <property type="term" value="C:peroxisome"/>
    <property type="evidence" value="ECO:0007669"/>
    <property type="project" value="UniProtKB-SubCell"/>
</dbReference>
<gene>
    <name evidence="11" type="ORF">BOX15_Mlig014163g1</name>
</gene>
<evidence type="ECO:0000313" key="11">
    <source>
        <dbReference type="EMBL" id="PAA72916.1"/>
    </source>
</evidence>
<evidence type="ECO:0000256" key="7">
    <source>
        <dbReference type="ARBA" id="ARBA00023140"/>
    </source>
</evidence>
<dbReference type="AlphaFoldDB" id="A0A267FGN6"/>
<evidence type="ECO:0000259" key="10">
    <source>
        <dbReference type="Pfam" id="PF02036"/>
    </source>
</evidence>
<dbReference type="InterPro" id="IPR051935">
    <property type="entry name" value="HSDL2"/>
</dbReference>
<dbReference type="Proteomes" id="UP000215902">
    <property type="component" value="Unassembled WGS sequence"/>
</dbReference>
<keyword evidence="7" id="KW-0576">Peroxisome</keyword>
<keyword evidence="12" id="KW-1185">Reference proteome</keyword>
<comment type="similarity">
    <text evidence="3">Belongs to the short-chain dehydrogenases/reductases (SDR) family.</text>
</comment>
<dbReference type="SUPFAM" id="SSF51735">
    <property type="entry name" value="NAD(P)-binding Rossmann-fold domains"/>
    <property type="match status" value="1"/>
</dbReference>
<dbReference type="PRINTS" id="PR00081">
    <property type="entry name" value="GDHRDH"/>
</dbReference>
<dbReference type="InterPro" id="IPR003033">
    <property type="entry name" value="SCP2_sterol-bd_dom"/>
</dbReference>